<reference evidence="1 2" key="1">
    <citation type="submission" date="2020-08" db="EMBL/GenBank/DDBJ databases">
        <title>Genomic Encyclopedia of Type Strains, Phase IV (KMG-V): Genome sequencing to study the core and pangenomes of soil and plant-associated prokaryotes.</title>
        <authorList>
            <person name="Whitman W."/>
        </authorList>
    </citation>
    <scope>NUCLEOTIDE SEQUENCE [LARGE SCALE GENOMIC DNA]</scope>
    <source>
        <strain evidence="1 2">SEMIA 4013</strain>
    </source>
</reference>
<dbReference type="EMBL" id="JACIIK010000009">
    <property type="protein sequence ID" value="MBB6204488.1"/>
    <property type="molecule type" value="Genomic_DNA"/>
</dbReference>
<sequence length="187" mass="20215">MAGEIIWIVLCAGRSAQAARTIEAKVWAAIHDGRPVVEAFGFRGKAAAIERAWAERVSDFEALQGVLALNDPTKLVEWCGELPWVGDATKWQLAKNFGVDVPKPDIWLCRLSGLPDRPHRQVAVRFDACLNLCRLLSAASGDSIATVDSVLWLACNKGVLKVDADAGPVRFLPGTISRGEVIPESSV</sequence>
<proteinExistence type="predicted"/>
<dbReference type="RefSeq" id="WP_221306601.1">
    <property type="nucleotide sequence ID" value="NZ_JACIII010000013.1"/>
</dbReference>
<accession>A0AAW3V1H0</accession>
<dbReference type="Proteomes" id="UP000518681">
    <property type="component" value="Unassembled WGS sequence"/>
</dbReference>
<dbReference type="AlphaFoldDB" id="A0AAW3V1H0"/>
<name>A0AAW3V1H0_9BURK</name>
<gene>
    <name evidence="1" type="ORF">GGD69_005382</name>
</gene>
<protein>
    <submittedName>
        <fullName evidence="1">Uncharacterized protein</fullName>
    </submittedName>
</protein>
<evidence type="ECO:0000313" key="2">
    <source>
        <dbReference type="Proteomes" id="UP000518681"/>
    </source>
</evidence>
<organism evidence="1 2">
    <name type="scientific">Paraburkholderia fungorum</name>
    <dbReference type="NCBI Taxonomy" id="134537"/>
    <lineage>
        <taxon>Bacteria</taxon>
        <taxon>Pseudomonadati</taxon>
        <taxon>Pseudomonadota</taxon>
        <taxon>Betaproteobacteria</taxon>
        <taxon>Burkholderiales</taxon>
        <taxon>Burkholderiaceae</taxon>
        <taxon>Paraburkholderia</taxon>
    </lineage>
</organism>
<comment type="caution">
    <text evidence="1">The sequence shown here is derived from an EMBL/GenBank/DDBJ whole genome shotgun (WGS) entry which is preliminary data.</text>
</comment>
<evidence type="ECO:0000313" key="1">
    <source>
        <dbReference type="EMBL" id="MBB6204488.1"/>
    </source>
</evidence>